<dbReference type="PRINTS" id="PR00368">
    <property type="entry name" value="FADPNR"/>
</dbReference>
<dbReference type="PRINTS" id="PR00411">
    <property type="entry name" value="PNDRDTASEI"/>
</dbReference>
<evidence type="ECO:0000313" key="16">
    <source>
        <dbReference type="EMBL" id="CAE6772882.1"/>
    </source>
</evidence>
<evidence type="ECO:0000256" key="10">
    <source>
        <dbReference type="ARBA" id="ARBA00022857"/>
    </source>
</evidence>
<dbReference type="RefSeq" id="WP_246507741.1">
    <property type="nucleotide sequence ID" value="NZ_CAJNBJ010000017.1"/>
</dbReference>
<feature type="domain" description="FAD/NAD(P)-binding" evidence="15">
    <location>
        <begin position="7"/>
        <end position="328"/>
    </location>
</feature>
<protein>
    <recommendedName>
        <fullName evidence="6">Soluble pyridine nucleotide transhydrogenase</fullName>
        <ecNumber evidence="5">1.6.1.1</ecNumber>
    </recommendedName>
    <alternativeName>
        <fullName evidence="13">NAD(P)(+) transhydrogenase [B-specific]</fullName>
    </alternativeName>
</protein>
<dbReference type="EC" id="1.6.1.1" evidence="5"/>
<evidence type="ECO:0000256" key="5">
    <source>
        <dbReference type="ARBA" id="ARBA00012772"/>
    </source>
</evidence>
<evidence type="ECO:0000313" key="17">
    <source>
        <dbReference type="Proteomes" id="UP000675880"/>
    </source>
</evidence>
<comment type="cofactor">
    <cofactor evidence="1">
        <name>FAD</name>
        <dbReference type="ChEBI" id="CHEBI:57692"/>
    </cofactor>
</comment>
<dbReference type="Pfam" id="PF02852">
    <property type="entry name" value="Pyr_redox_dim"/>
    <property type="match status" value="1"/>
</dbReference>
<keyword evidence="10" id="KW-0521">NADP</keyword>
<keyword evidence="17" id="KW-1185">Reference proteome</keyword>
<proteinExistence type="inferred from homology"/>
<comment type="subcellular location">
    <subcellularLocation>
        <location evidence="3">Cytoplasm</location>
    </subcellularLocation>
</comment>
<evidence type="ECO:0000256" key="7">
    <source>
        <dbReference type="ARBA" id="ARBA00022490"/>
    </source>
</evidence>
<evidence type="ECO:0000259" key="15">
    <source>
        <dbReference type="Pfam" id="PF07992"/>
    </source>
</evidence>
<keyword evidence="12" id="KW-0520">NAD</keyword>
<dbReference type="SUPFAM" id="SSF55424">
    <property type="entry name" value="FAD/NAD-linked reductases, dimerisation (C-terminal) domain"/>
    <property type="match status" value="1"/>
</dbReference>
<keyword evidence="7" id="KW-0963">Cytoplasm</keyword>
<evidence type="ECO:0000256" key="8">
    <source>
        <dbReference type="ARBA" id="ARBA00022630"/>
    </source>
</evidence>
<keyword evidence="11 16" id="KW-0560">Oxidoreductase</keyword>
<evidence type="ECO:0000256" key="2">
    <source>
        <dbReference type="ARBA" id="ARBA00002842"/>
    </source>
</evidence>
<dbReference type="InterPro" id="IPR001100">
    <property type="entry name" value="Pyr_nuc-diS_OxRdtase"/>
</dbReference>
<evidence type="ECO:0000256" key="11">
    <source>
        <dbReference type="ARBA" id="ARBA00023002"/>
    </source>
</evidence>
<dbReference type="Gene3D" id="3.50.50.60">
    <property type="entry name" value="FAD/NAD(P)-binding domain"/>
    <property type="match status" value="2"/>
</dbReference>
<dbReference type="EMBL" id="CAJNBJ010000017">
    <property type="protein sequence ID" value="CAE6772882.1"/>
    <property type="molecule type" value="Genomic_DNA"/>
</dbReference>
<sequence length="473" mass="50755">MMPSSAYDIVVVGSGPAGQKAAIQGAKAGKKVVLIEQEQGIGGNCVYRGTIPGKTLRETALQFERLKRSNEVFEGRLRLDLPMTVLLHRLDEVVKAHECYMADQLARNGVTYRHGRARLVSPHEVQLETIDGASQTLLAETIVLATGSRPCSIPEVPVDHEHVLDSDSILSMIYLPRSLTVLGGGPIACEYASTFALLGVEVTLIDRAKSPLPFMDSEIVSVFQRGLERQGGRFYLGQTVTEVAWDGVSSVVARLANGMVVKSEKMLVALGRQPNIEELNLEAAGLSLDEKGLLPVNDHGQTVVPHIYAAGDMLGRPPALASQAMEDGRRAVSQALGLPVGDSANQVPIGIYTIPEIASIGLDEEQAAARYRGPLVGRAPFTEIAKGQITGACDGLLKLVTDPSGERLLGVQIVGENATELIHLGQMALQDGANIDRFIDTIFGFPTFAEAYRVAALDILGQRRKRQELAKAA</sequence>
<feature type="domain" description="Pyridine nucleotide-disulphide oxidoreductase dimerisation" evidence="14">
    <location>
        <begin position="347"/>
        <end position="455"/>
    </location>
</feature>
<comment type="similarity">
    <text evidence="4">Belongs to the class-I pyridine nucleotide-disulfide oxidoreductase family.</text>
</comment>
<evidence type="ECO:0000256" key="9">
    <source>
        <dbReference type="ARBA" id="ARBA00022827"/>
    </source>
</evidence>
<dbReference type="InterPro" id="IPR004099">
    <property type="entry name" value="Pyr_nucl-diS_OxRdtase_dimer"/>
</dbReference>
<dbReference type="NCBIfam" id="NF003585">
    <property type="entry name" value="PRK05249.1"/>
    <property type="match status" value="1"/>
</dbReference>
<dbReference type="InterPro" id="IPR023753">
    <property type="entry name" value="FAD/NAD-binding_dom"/>
</dbReference>
<dbReference type="PANTHER" id="PTHR22912:SF93">
    <property type="entry name" value="SOLUBLE PYRIDINE NUCLEOTIDE TRANSHYDROGENASE"/>
    <property type="match status" value="1"/>
</dbReference>
<dbReference type="GO" id="GO:0003957">
    <property type="term" value="F:NAD(P)+ transhydrogenase (Si-specific) activity"/>
    <property type="evidence" value="ECO:0007669"/>
    <property type="project" value="UniProtKB-EC"/>
</dbReference>
<comment type="function">
    <text evidence="2">Conversion of NADPH, generated by peripheral catabolic pathways, to NADH, which can enter the respiratory chain for energy generation.</text>
</comment>
<dbReference type="InterPro" id="IPR016156">
    <property type="entry name" value="FAD/NAD-linked_Rdtase_dimer_sf"/>
</dbReference>
<evidence type="ECO:0000256" key="12">
    <source>
        <dbReference type="ARBA" id="ARBA00023027"/>
    </source>
</evidence>
<dbReference type="InterPro" id="IPR050151">
    <property type="entry name" value="Class-I_Pyr_Nuc-Dis_Oxidored"/>
</dbReference>
<evidence type="ECO:0000256" key="13">
    <source>
        <dbReference type="ARBA" id="ARBA00031183"/>
    </source>
</evidence>
<dbReference type="InterPro" id="IPR036188">
    <property type="entry name" value="FAD/NAD-bd_sf"/>
</dbReference>
<organism evidence="16 17">
    <name type="scientific">Nitrospira defluvii</name>
    <dbReference type="NCBI Taxonomy" id="330214"/>
    <lineage>
        <taxon>Bacteria</taxon>
        <taxon>Pseudomonadati</taxon>
        <taxon>Nitrospirota</taxon>
        <taxon>Nitrospiria</taxon>
        <taxon>Nitrospirales</taxon>
        <taxon>Nitrospiraceae</taxon>
        <taxon>Nitrospira</taxon>
    </lineage>
</organism>
<name>A0ABM8RUU6_9BACT</name>
<gene>
    <name evidence="16" type="primary">sthA</name>
    <name evidence="16" type="ORF">NSPZN2_40376</name>
</gene>
<evidence type="ECO:0000256" key="1">
    <source>
        <dbReference type="ARBA" id="ARBA00001974"/>
    </source>
</evidence>
<accession>A0ABM8RUU6</accession>
<evidence type="ECO:0000256" key="4">
    <source>
        <dbReference type="ARBA" id="ARBA00007532"/>
    </source>
</evidence>
<dbReference type="PIRSF" id="PIRSF000350">
    <property type="entry name" value="Mercury_reductase_MerA"/>
    <property type="match status" value="1"/>
</dbReference>
<dbReference type="Pfam" id="PF07992">
    <property type="entry name" value="Pyr_redox_2"/>
    <property type="match status" value="1"/>
</dbReference>
<dbReference type="Gene3D" id="3.30.390.30">
    <property type="match status" value="1"/>
</dbReference>
<keyword evidence="9" id="KW-0274">FAD</keyword>
<evidence type="ECO:0000256" key="3">
    <source>
        <dbReference type="ARBA" id="ARBA00004496"/>
    </source>
</evidence>
<dbReference type="Proteomes" id="UP000675880">
    <property type="component" value="Unassembled WGS sequence"/>
</dbReference>
<dbReference type="SUPFAM" id="SSF51905">
    <property type="entry name" value="FAD/NAD(P)-binding domain"/>
    <property type="match status" value="1"/>
</dbReference>
<evidence type="ECO:0000259" key="14">
    <source>
        <dbReference type="Pfam" id="PF02852"/>
    </source>
</evidence>
<reference evidence="16 17" key="1">
    <citation type="submission" date="2021-02" db="EMBL/GenBank/DDBJ databases">
        <authorList>
            <person name="Han P."/>
        </authorList>
    </citation>
    <scope>NUCLEOTIDE SEQUENCE [LARGE SCALE GENOMIC DNA]</scope>
    <source>
        <strain evidence="16">Candidatus Nitrospira sp. ZN2</strain>
    </source>
</reference>
<keyword evidence="8" id="KW-0285">Flavoprotein</keyword>
<dbReference type="PANTHER" id="PTHR22912">
    <property type="entry name" value="DISULFIDE OXIDOREDUCTASE"/>
    <property type="match status" value="1"/>
</dbReference>
<evidence type="ECO:0000256" key="6">
    <source>
        <dbReference type="ARBA" id="ARBA00016603"/>
    </source>
</evidence>
<comment type="caution">
    <text evidence="16">The sequence shown here is derived from an EMBL/GenBank/DDBJ whole genome shotgun (WGS) entry which is preliminary data.</text>
</comment>